<dbReference type="EnsemblPlants" id="Pp3c10_11830V3.2">
    <property type="protein sequence ID" value="Pp3c10_11830V3.2"/>
    <property type="gene ID" value="Pp3c10_11830"/>
</dbReference>
<dbReference type="OMA" id="ETAPWIN"/>
<sequence length="515" mass="57699">MLDLEHRPVEALKETLTHHQAQLAGLKRLSARASAGPSTPGTRRVFFSFSAYARSVIDHLKKCEVPIAEGLSDEEFEKIEATYGFTFPPDLKGILQEGLPTGSGFPNWRTGNVQQLRMRINLPILRLLHEVAHSRFWWKPWGPRPLEIDHAVRIARSALRKAPLLVPMHGHCYISSAPNDAGNPVFLVYQNNVVYCGYDVADFFEREAFRAHDGEPPFELDEWQGSMTSGRSSISGSGELRRAEQYTADIDSTHRTSSSSCVTDLSDLSGSGSAEGQRETWGRNLDVLAKNAENLGSPRKKGSLFSRFGRSRSQRANCLKASSTVDDLAQETESPRSSVCQEDLLRYGQIIEKSLPPKALINLSMAIPPWAARSPRRIEFWSELVDKYQKQRNDSLKECRTLPPTPNLEVTTPSCPSIVNVDRMERTAVKSSKWLTGYFEEMSLVLRQGGWEENDISDMMDPKASPEFWNQQLDAEAVLVTLAREVELLSTSLKKAGWSVPDVTETMKTGFNAVW</sequence>
<evidence type="ECO:0008006" key="5">
    <source>
        <dbReference type="Google" id="ProtNLM"/>
    </source>
</evidence>
<dbReference type="Gramene" id="Pp3c10_11830V3.2">
    <property type="protein sequence ID" value="Pp3c10_11830V3.2"/>
    <property type="gene ID" value="Pp3c10_11830"/>
</dbReference>
<dbReference type="EMBL" id="ABEU02000010">
    <property type="protein sequence ID" value="PNR46645.1"/>
    <property type="molecule type" value="Genomic_DNA"/>
</dbReference>
<dbReference type="PANTHER" id="PTHR32011">
    <property type="entry name" value="OS08G0472400 PROTEIN"/>
    <property type="match status" value="1"/>
</dbReference>
<dbReference type="AlphaFoldDB" id="A0A2K1JYQ7"/>
<dbReference type="KEGG" id="ppp:112287409"/>
<reference evidence="2 4" key="1">
    <citation type="journal article" date="2008" name="Science">
        <title>The Physcomitrella genome reveals evolutionary insights into the conquest of land by plants.</title>
        <authorList>
            <person name="Rensing S."/>
            <person name="Lang D."/>
            <person name="Zimmer A."/>
            <person name="Terry A."/>
            <person name="Salamov A."/>
            <person name="Shapiro H."/>
            <person name="Nishiyama T."/>
            <person name="Perroud P.-F."/>
            <person name="Lindquist E."/>
            <person name="Kamisugi Y."/>
            <person name="Tanahashi T."/>
            <person name="Sakakibara K."/>
            <person name="Fujita T."/>
            <person name="Oishi K."/>
            <person name="Shin-I T."/>
            <person name="Kuroki Y."/>
            <person name="Toyoda A."/>
            <person name="Suzuki Y."/>
            <person name="Hashimoto A."/>
            <person name="Yamaguchi K."/>
            <person name="Sugano A."/>
            <person name="Kohara Y."/>
            <person name="Fujiyama A."/>
            <person name="Anterola A."/>
            <person name="Aoki S."/>
            <person name="Ashton N."/>
            <person name="Barbazuk W.B."/>
            <person name="Barker E."/>
            <person name="Bennetzen J."/>
            <person name="Bezanilla M."/>
            <person name="Blankenship R."/>
            <person name="Cho S.H."/>
            <person name="Dutcher S."/>
            <person name="Estelle M."/>
            <person name="Fawcett J.A."/>
            <person name="Gundlach H."/>
            <person name="Hanada K."/>
            <person name="Heyl A."/>
            <person name="Hicks K.A."/>
            <person name="Hugh J."/>
            <person name="Lohr M."/>
            <person name="Mayer K."/>
            <person name="Melkozernov A."/>
            <person name="Murata T."/>
            <person name="Nelson D."/>
            <person name="Pils B."/>
            <person name="Prigge M."/>
            <person name="Reiss B."/>
            <person name="Renner T."/>
            <person name="Rombauts S."/>
            <person name="Rushton P."/>
            <person name="Sanderfoot A."/>
            <person name="Schween G."/>
            <person name="Shiu S.-H."/>
            <person name="Stueber K."/>
            <person name="Theodoulou F.L."/>
            <person name="Tu H."/>
            <person name="Van de Peer Y."/>
            <person name="Verrier P.J."/>
            <person name="Waters E."/>
            <person name="Wood A."/>
            <person name="Yang L."/>
            <person name="Cove D."/>
            <person name="Cuming A."/>
            <person name="Hasebe M."/>
            <person name="Lucas S."/>
            <person name="Mishler D.B."/>
            <person name="Reski R."/>
            <person name="Grigoriev I."/>
            <person name="Quatrano R.S."/>
            <person name="Boore J.L."/>
        </authorList>
    </citation>
    <scope>NUCLEOTIDE SEQUENCE [LARGE SCALE GENOMIC DNA]</scope>
    <source>
        <strain evidence="3 4">cv. Gransden 2004</strain>
    </source>
</reference>
<feature type="compositionally biased region" description="Polar residues" evidence="1">
    <location>
        <begin position="255"/>
        <end position="274"/>
    </location>
</feature>
<reference evidence="2 4" key="2">
    <citation type="journal article" date="2018" name="Plant J.">
        <title>The Physcomitrella patens chromosome-scale assembly reveals moss genome structure and evolution.</title>
        <authorList>
            <person name="Lang D."/>
            <person name="Ullrich K.K."/>
            <person name="Murat F."/>
            <person name="Fuchs J."/>
            <person name="Jenkins J."/>
            <person name="Haas F.B."/>
            <person name="Piednoel M."/>
            <person name="Gundlach H."/>
            <person name="Van Bel M."/>
            <person name="Meyberg R."/>
            <person name="Vives C."/>
            <person name="Morata J."/>
            <person name="Symeonidi A."/>
            <person name="Hiss M."/>
            <person name="Muchero W."/>
            <person name="Kamisugi Y."/>
            <person name="Saleh O."/>
            <person name="Blanc G."/>
            <person name="Decker E.L."/>
            <person name="van Gessel N."/>
            <person name="Grimwood J."/>
            <person name="Hayes R.D."/>
            <person name="Graham S.W."/>
            <person name="Gunter L.E."/>
            <person name="McDaniel S.F."/>
            <person name="Hoernstein S.N.W."/>
            <person name="Larsson A."/>
            <person name="Li F.W."/>
            <person name="Perroud P.F."/>
            <person name="Phillips J."/>
            <person name="Ranjan P."/>
            <person name="Rokshar D.S."/>
            <person name="Rothfels C.J."/>
            <person name="Schneider L."/>
            <person name="Shu S."/>
            <person name="Stevenson D.W."/>
            <person name="Thummler F."/>
            <person name="Tillich M."/>
            <person name="Villarreal Aguilar J.C."/>
            <person name="Widiez T."/>
            <person name="Wong G.K."/>
            <person name="Wymore A."/>
            <person name="Zhang Y."/>
            <person name="Zimmer A.D."/>
            <person name="Quatrano R.S."/>
            <person name="Mayer K.F.X."/>
            <person name="Goodstein D."/>
            <person name="Casacuberta J.M."/>
            <person name="Vandepoele K."/>
            <person name="Reski R."/>
            <person name="Cuming A.C."/>
            <person name="Tuskan G.A."/>
            <person name="Maumus F."/>
            <person name="Salse J."/>
            <person name="Schmutz J."/>
            <person name="Rensing S.A."/>
        </authorList>
    </citation>
    <scope>NUCLEOTIDE SEQUENCE [LARGE SCALE GENOMIC DNA]</scope>
    <source>
        <strain evidence="3 4">cv. Gransden 2004</strain>
    </source>
</reference>
<dbReference type="Proteomes" id="UP000006727">
    <property type="component" value="Chromosome 10"/>
</dbReference>
<gene>
    <name evidence="3" type="primary">LOC112287409</name>
    <name evidence="2" type="ORF">PHYPA_013765</name>
</gene>
<dbReference type="GeneID" id="112287409"/>
<dbReference type="OrthoDB" id="1921190at2759"/>
<dbReference type="FunCoup" id="A0A2K1JYQ7">
    <property type="interactions" value="190"/>
</dbReference>
<dbReference type="EnsemblPlants" id="Pp3c10_11830V3.1">
    <property type="protein sequence ID" value="Pp3c10_11830V3.1"/>
    <property type="gene ID" value="Pp3c10_11830"/>
</dbReference>
<proteinExistence type="predicted"/>
<dbReference type="PaxDb" id="3218-PP1S120_22V6.1"/>
<dbReference type="Gramene" id="Pp3c10_11830V3.1">
    <property type="protein sequence ID" value="Pp3c10_11830V3.1"/>
    <property type="gene ID" value="Pp3c10_11830"/>
</dbReference>
<keyword evidence="4" id="KW-1185">Reference proteome</keyword>
<evidence type="ECO:0000313" key="3">
    <source>
        <dbReference type="EnsemblPlants" id="Pp3c10_11830V3.1"/>
    </source>
</evidence>
<dbReference type="EnsemblPlants" id="Pp3c10_11830V3.3">
    <property type="protein sequence ID" value="Pp3c10_11830V3.3"/>
    <property type="gene ID" value="Pp3c10_11830"/>
</dbReference>
<evidence type="ECO:0000256" key="1">
    <source>
        <dbReference type="SAM" id="MobiDB-lite"/>
    </source>
</evidence>
<evidence type="ECO:0000313" key="2">
    <source>
        <dbReference type="EMBL" id="PNR46645.1"/>
    </source>
</evidence>
<feature type="compositionally biased region" description="Low complexity" evidence="1">
    <location>
        <begin position="225"/>
        <end position="238"/>
    </location>
</feature>
<dbReference type="PANTHER" id="PTHR32011:SF2">
    <property type="entry name" value="OS08G0472400 PROTEIN"/>
    <property type="match status" value="1"/>
</dbReference>
<reference evidence="3" key="3">
    <citation type="submission" date="2020-12" db="UniProtKB">
        <authorList>
            <consortium name="EnsemblPlants"/>
        </authorList>
    </citation>
    <scope>IDENTIFICATION</scope>
</reference>
<feature type="region of interest" description="Disordered" evidence="1">
    <location>
        <begin position="248"/>
        <end position="277"/>
    </location>
</feature>
<dbReference type="RefSeq" id="XP_024386120.1">
    <property type="nucleotide sequence ID" value="XM_024530352.2"/>
</dbReference>
<dbReference type="Gramene" id="Pp3c10_11830V3.3">
    <property type="protein sequence ID" value="Pp3c10_11830V3.3"/>
    <property type="gene ID" value="Pp3c10_11830"/>
</dbReference>
<organism evidence="2">
    <name type="scientific">Physcomitrium patens</name>
    <name type="common">Spreading-leaved earth moss</name>
    <name type="synonym">Physcomitrella patens</name>
    <dbReference type="NCBI Taxonomy" id="3218"/>
    <lineage>
        <taxon>Eukaryota</taxon>
        <taxon>Viridiplantae</taxon>
        <taxon>Streptophyta</taxon>
        <taxon>Embryophyta</taxon>
        <taxon>Bryophyta</taxon>
        <taxon>Bryophytina</taxon>
        <taxon>Bryopsida</taxon>
        <taxon>Funariidae</taxon>
        <taxon>Funariales</taxon>
        <taxon>Funariaceae</taxon>
        <taxon>Physcomitrium</taxon>
    </lineage>
</organism>
<name>A0A2K1JYQ7_PHYPA</name>
<protein>
    <recommendedName>
        <fullName evidence="5">Knr4/Smi1-like domain-containing protein</fullName>
    </recommendedName>
</protein>
<accession>A0A2K1JYQ7</accession>
<feature type="region of interest" description="Disordered" evidence="1">
    <location>
        <begin position="220"/>
        <end position="239"/>
    </location>
</feature>
<evidence type="ECO:0000313" key="4">
    <source>
        <dbReference type="Proteomes" id="UP000006727"/>
    </source>
</evidence>